<proteinExistence type="predicted"/>
<accession>A0A8C0VPZ6</accession>
<dbReference type="AlphaFoldDB" id="A0A8C0VPZ6"/>
<sequence>IHGGCSLRPGKVSRYSTVLYPALHQSQMKPVGSVWSLIQRESSAKPCSLCSSLRLQGCWRSRSLCRDHRSEEHRLAGWALRRFLCRKEQQE</sequence>
<evidence type="ECO:0000313" key="1">
    <source>
        <dbReference type="Ensembl" id="ENSCCEP00000025404.1"/>
    </source>
</evidence>
<protein>
    <submittedName>
        <fullName evidence="1">Uncharacterized protein</fullName>
    </submittedName>
</protein>
<keyword evidence="2" id="KW-1185">Reference proteome</keyword>
<dbReference type="Proteomes" id="UP000694410">
    <property type="component" value="Unplaced"/>
</dbReference>
<name>A0A8C0VPZ6_CYACU</name>
<evidence type="ECO:0000313" key="2">
    <source>
        <dbReference type="Proteomes" id="UP000694410"/>
    </source>
</evidence>
<reference evidence="1" key="1">
    <citation type="submission" date="2025-08" db="UniProtKB">
        <authorList>
            <consortium name="Ensembl"/>
        </authorList>
    </citation>
    <scope>IDENTIFICATION</scope>
</reference>
<organism evidence="1 2">
    <name type="scientific">Cyanistes caeruleus</name>
    <name type="common">Eurasian blue tit</name>
    <name type="synonym">Parus caeruleus</name>
    <dbReference type="NCBI Taxonomy" id="156563"/>
    <lineage>
        <taxon>Eukaryota</taxon>
        <taxon>Metazoa</taxon>
        <taxon>Chordata</taxon>
        <taxon>Craniata</taxon>
        <taxon>Vertebrata</taxon>
        <taxon>Euteleostomi</taxon>
        <taxon>Archelosauria</taxon>
        <taxon>Archosauria</taxon>
        <taxon>Dinosauria</taxon>
        <taxon>Saurischia</taxon>
        <taxon>Theropoda</taxon>
        <taxon>Coelurosauria</taxon>
        <taxon>Aves</taxon>
        <taxon>Neognathae</taxon>
        <taxon>Neoaves</taxon>
        <taxon>Telluraves</taxon>
        <taxon>Australaves</taxon>
        <taxon>Passeriformes</taxon>
        <taxon>Paridae</taxon>
        <taxon>Cyanistes</taxon>
    </lineage>
</organism>
<reference evidence="1" key="2">
    <citation type="submission" date="2025-09" db="UniProtKB">
        <authorList>
            <consortium name="Ensembl"/>
        </authorList>
    </citation>
    <scope>IDENTIFICATION</scope>
</reference>
<dbReference type="Ensembl" id="ENSCCET00000037900.1">
    <property type="protein sequence ID" value="ENSCCEP00000025404.1"/>
    <property type="gene ID" value="ENSCCEG00000022420.1"/>
</dbReference>